<dbReference type="Proteomes" id="UP001153076">
    <property type="component" value="Unassembled WGS sequence"/>
</dbReference>
<keyword evidence="3" id="KW-1185">Reference proteome</keyword>
<organism evidence="2 3">
    <name type="scientific">Carnegiea gigantea</name>
    <dbReference type="NCBI Taxonomy" id="171969"/>
    <lineage>
        <taxon>Eukaryota</taxon>
        <taxon>Viridiplantae</taxon>
        <taxon>Streptophyta</taxon>
        <taxon>Embryophyta</taxon>
        <taxon>Tracheophyta</taxon>
        <taxon>Spermatophyta</taxon>
        <taxon>Magnoliopsida</taxon>
        <taxon>eudicotyledons</taxon>
        <taxon>Gunneridae</taxon>
        <taxon>Pentapetalae</taxon>
        <taxon>Caryophyllales</taxon>
        <taxon>Cactineae</taxon>
        <taxon>Cactaceae</taxon>
        <taxon>Cactoideae</taxon>
        <taxon>Echinocereeae</taxon>
        <taxon>Carnegiea</taxon>
    </lineage>
</organism>
<feature type="region of interest" description="Disordered" evidence="1">
    <location>
        <begin position="118"/>
        <end position="147"/>
    </location>
</feature>
<proteinExistence type="predicted"/>
<comment type="caution">
    <text evidence="2">The sequence shown here is derived from an EMBL/GenBank/DDBJ whole genome shotgun (WGS) entry which is preliminary data.</text>
</comment>
<accession>A0A9Q1GVK7</accession>
<reference evidence="2" key="1">
    <citation type="submission" date="2022-04" db="EMBL/GenBank/DDBJ databases">
        <title>Carnegiea gigantea Genome sequencing and assembly v2.</title>
        <authorList>
            <person name="Copetti D."/>
            <person name="Sanderson M.J."/>
            <person name="Burquez A."/>
            <person name="Wojciechowski M.F."/>
        </authorList>
    </citation>
    <scope>NUCLEOTIDE SEQUENCE</scope>
    <source>
        <strain evidence="2">SGP5-SGP5p</strain>
        <tissue evidence="2">Aerial part</tissue>
    </source>
</reference>
<evidence type="ECO:0000256" key="1">
    <source>
        <dbReference type="SAM" id="MobiDB-lite"/>
    </source>
</evidence>
<evidence type="ECO:0000313" key="2">
    <source>
        <dbReference type="EMBL" id="KAJ8426237.1"/>
    </source>
</evidence>
<protein>
    <submittedName>
        <fullName evidence="2">Uncharacterized protein</fullName>
    </submittedName>
</protein>
<feature type="region of interest" description="Disordered" evidence="1">
    <location>
        <begin position="169"/>
        <end position="188"/>
    </location>
</feature>
<dbReference type="AlphaFoldDB" id="A0A9Q1GVK7"/>
<dbReference type="EMBL" id="JAKOGI010001327">
    <property type="protein sequence ID" value="KAJ8426237.1"/>
    <property type="molecule type" value="Genomic_DNA"/>
</dbReference>
<name>A0A9Q1GVK7_9CARY</name>
<sequence length="188" mass="21309">MLSNAIFFSLFSNLPRIEIQIVHHLCASTWKMQHHFVVDRLKPSPPIPPTLPIHHSRDGAWVYTPSFSWLSWNFQRALGRSGVWKDEGGRRQSIDAFVDGAWCGVREMKRSREDVFMGPEPQLKRPQPFASYPDPATASPAVPPTLPTPHLGSGAWVCADRWFGRRMEEEDIRNTPSSAARVDPPELV</sequence>
<gene>
    <name evidence="2" type="ORF">Cgig2_030330</name>
</gene>
<evidence type="ECO:0000313" key="3">
    <source>
        <dbReference type="Proteomes" id="UP001153076"/>
    </source>
</evidence>